<dbReference type="RefSeq" id="WP_129460041.1">
    <property type="nucleotide sequence ID" value="NZ_SBKN01000001.1"/>
</dbReference>
<dbReference type="EMBL" id="SBKN01000001">
    <property type="protein sequence ID" value="RXR24076.1"/>
    <property type="molecule type" value="Genomic_DNA"/>
</dbReference>
<dbReference type="OrthoDB" id="1274898at2"/>
<name>A0A4Q1KBL2_9FLAO</name>
<evidence type="ECO:0000259" key="3">
    <source>
        <dbReference type="PROSITE" id="PS50853"/>
    </source>
</evidence>
<feature type="chain" id="PRO_5020640217" evidence="2">
    <location>
        <begin position="24"/>
        <end position="555"/>
    </location>
</feature>
<proteinExistence type="predicted"/>
<dbReference type="CDD" id="cd00063">
    <property type="entry name" value="FN3"/>
    <property type="match status" value="1"/>
</dbReference>
<dbReference type="Pfam" id="PF18962">
    <property type="entry name" value="Por_Secre_tail"/>
    <property type="match status" value="1"/>
</dbReference>
<sequence>MKKTLLFFSSISAVLMGLLPMHAQNLQTMPVQTGFNADVVANGIGSSALSTSADVDGVNYNFVARDFQLTSTSAALTYGLPTNGLITSAVASPAGLTYQLASYSANNALRLQNTNDSGTLVFTTPLAAVNLYMLATSGSGASTVNVTVNYVDTTTETFTNLALSDWYGGTNFAITALGRINRTNDVLETGGGNNPRLYQIPIAISAANQSKLIQSVTITKTGTGGIPNIMAFSVDAYTSCSGPTNITYVSSNDGGTLSWTAPASAPSSGYDYYYSTSATPPNDTTIPSGSVAAGVTSVTLTGLPLGTTYYFWVRSNCGSTQGFWQMKVFTTGQIVVTYTNGDINTEYSTGPTLTSTTACPGTLTVNVPAGYYIASTDVAYTMTTASNGWMSEQRSLLVCTTNNTTEAAITSGVGGTTGTYTYNRTGLGLANNLTGAVNFELRAWRTYGGSACNADYNRVDNNSWKVTVTLTQNMGINEAASTKVNIYPVPFTSVLHLTNATEIQSVTFADTTGKIIRTVDKPQDSIHLTDLQSGLYLVTLQMIDGSVQYTKVIKE</sequence>
<feature type="domain" description="Fibronectin type-III" evidence="3">
    <location>
        <begin position="239"/>
        <end position="337"/>
    </location>
</feature>
<accession>A0A4Q1KBL2</accession>
<dbReference type="InterPro" id="IPR003961">
    <property type="entry name" value="FN3_dom"/>
</dbReference>
<comment type="caution">
    <text evidence="4">The sequence shown here is derived from an EMBL/GenBank/DDBJ whole genome shotgun (WGS) entry which is preliminary data.</text>
</comment>
<dbReference type="Pfam" id="PF00041">
    <property type="entry name" value="fn3"/>
    <property type="match status" value="1"/>
</dbReference>
<gene>
    <name evidence="4" type="ORF">EQG61_01165</name>
</gene>
<dbReference type="SUPFAM" id="SSF49265">
    <property type="entry name" value="Fibronectin type III"/>
    <property type="match status" value="1"/>
</dbReference>
<evidence type="ECO:0000313" key="5">
    <source>
        <dbReference type="Proteomes" id="UP000289857"/>
    </source>
</evidence>
<dbReference type="InterPro" id="IPR036116">
    <property type="entry name" value="FN3_sf"/>
</dbReference>
<evidence type="ECO:0000256" key="2">
    <source>
        <dbReference type="SAM" id="SignalP"/>
    </source>
</evidence>
<dbReference type="NCBIfam" id="TIGR04183">
    <property type="entry name" value="Por_Secre_tail"/>
    <property type="match status" value="1"/>
</dbReference>
<keyword evidence="1 2" id="KW-0732">Signal</keyword>
<dbReference type="Proteomes" id="UP000289857">
    <property type="component" value="Unassembled WGS sequence"/>
</dbReference>
<dbReference type="SMART" id="SM00060">
    <property type="entry name" value="FN3"/>
    <property type="match status" value="1"/>
</dbReference>
<organism evidence="4 5">
    <name type="scientific">Flavobacterium stagni</name>
    <dbReference type="NCBI Taxonomy" id="2506421"/>
    <lineage>
        <taxon>Bacteria</taxon>
        <taxon>Pseudomonadati</taxon>
        <taxon>Bacteroidota</taxon>
        <taxon>Flavobacteriia</taxon>
        <taxon>Flavobacteriales</taxon>
        <taxon>Flavobacteriaceae</taxon>
        <taxon>Flavobacterium</taxon>
    </lineage>
</organism>
<dbReference type="InterPro" id="IPR013783">
    <property type="entry name" value="Ig-like_fold"/>
</dbReference>
<dbReference type="InterPro" id="IPR026444">
    <property type="entry name" value="Secre_tail"/>
</dbReference>
<reference evidence="5" key="1">
    <citation type="submission" date="2019-01" db="EMBL/GenBank/DDBJ databases">
        <title>Cytophagaceae bacterium strain CAR-16.</title>
        <authorList>
            <person name="Chen W.-M."/>
        </authorList>
    </citation>
    <scope>NUCLEOTIDE SEQUENCE [LARGE SCALE GENOMIC DNA]</scope>
    <source>
        <strain evidence="5">WWJ-16</strain>
    </source>
</reference>
<protein>
    <submittedName>
        <fullName evidence="4">T9SS type A sorting domain-containing protein</fullName>
    </submittedName>
</protein>
<evidence type="ECO:0000313" key="4">
    <source>
        <dbReference type="EMBL" id="RXR24076.1"/>
    </source>
</evidence>
<keyword evidence="5" id="KW-1185">Reference proteome</keyword>
<feature type="signal peptide" evidence="2">
    <location>
        <begin position="1"/>
        <end position="23"/>
    </location>
</feature>
<dbReference type="AlphaFoldDB" id="A0A4Q1KBL2"/>
<dbReference type="PROSITE" id="PS50853">
    <property type="entry name" value="FN3"/>
    <property type="match status" value="1"/>
</dbReference>
<dbReference type="Gene3D" id="2.60.40.10">
    <property type="entry name" value="Immunoglobulins"/>
    <property type="match status" value="1"/>
</dbReference>
<evidence type="ECO:0000256" key="1">
    <source>
        <dbReference type="ARBA" id="ARBA00022729"/>
    </source>
</evidence>